<evidence type="ECO:0000256" key="7">
    <source>
        <dbReference type="ARBA" id="ARBA00023157"/>
    </source>
</evidence>
<evidence type="ECO:0000313" key="10">
    <source>
        <dbReference type="Proteomes" id="UP001215712"/>
    </source>
</evidence>
<keyword evidence="6" id="KW-0106">Calcium</keyword>
<dbReference type="EMBL" id="JAQJAN010000003">
    <property type="protein sequence ID" value="KAJ5733905.1"/>
    <property type="molecule type" value="Genomic_DNA"/>
</dbReference>
<dbReference type="PANTHER" id="PTHR33938:SF16">
    <property type="entry name" value="CARBOXYLIC ESTER HYDROLASE"/>
    <property type="match status" value="1"/>
</dbReference>
<organism evidence="9 10">
    <name type="scientific">Penicillium malachiteum</name>
    <dbReference type="NCBI Taxonomy" id="1324776"/>
    <lineage>
        <taxon>Eukaryota</taxon>
        <taxon>Fungi</taxon>
        <taxon>Dikarya</taxon>
        <taxon>Ascomycota</taxon>
        <taxon>Pezizomycotina</taxon>
        <taxon>Eurotiomycetes</taxon>
        <taxon>Eurotiomycetidae</taxon>
        <taxon>Eurotiales</taxon>
        <taxon>Aspergillaceae</taxon>
        <taxon>Penicillium</taxon>
    </lineage>
</organism>
<evidence type="ECO:0000256" key="2">
    <source>
        <dbReference type="ARBA" id="ARBA00022487"/>
    </source>
</evidence>
<dbReference type="GO" id="GO:0017000">
    <property type="term" value="P:antibiotic biosynthetic process"/>
    <property type="evidence" value="ECO:0007669"/>
    <property type="project" value="UniProtKB-ARBA"/>
</dbReference>
<keyword evidence="7" id="KW-1015">Disulfide bond</keyword>
<evidence type="ECO:0000313" key="9">
    <source>
        <dbReference type="EMBL" id="KAJ5733905.1"/>
    </source>
</evidence>
<dbReference type="GO" id="GO:0030600">
    <property type="term" value="F:feruloyl esterase activity"/>
    <property type="evidence" value="ECO:0007669"/>
    <property type="project" value="UniProtKB-ARBA"/>
</dbReference>
<evidence type="ECO:0000256" key="5">
    <source>
        <dbReference type="ARBA" id="ARBA00022801"/>
    </source>
</evidence>
<keyword evidence="3" id="KW-0479">Metal-binding</keyword>
<reference evidence="9" key="1">
    <citation type="journal article" date="2023" name="IMA Fungus">
        <title>Comparative genomic study of the Penicillium genus elucidates a diverse pangenome and 15 lateral gene transfer events.</title>
        <authorList>
            <person name="Petersen C."/>
            <person name="Sorensen T."/>
            <person name="Nielsen M.R."/>
            <person name="Sondergaard T.E."/>
            <person name="Sorensen J.L."/>
            <person name="Fitzpatrick D.A."/>
            <person name="Frisvad J.C."/>
            <person name="Nielsen K.L."/>
        </authorList>
    </citation>
    <scope>NUCLEOTIDE SEQUENCE</scope>
    <source>
        <strain evidence="9">IBT 17514</strain>
    </source>
</reference>
<comment type="caution">
    <text evidence="9">The sequence shown here is derived from an EMBL/GenBank/DDBJ whole genome shotgun (WGS) entry which is preliminary data.</text>
</comment>
<evidence type="ECO:0000256" key="3">
    <source>
        <dbReference type="ARBA" id="ARBA00022723"/>
    </source>
</evidence>
<dbReference type="InterPro" id="IPR011118">
    <property type="entry name" value="Tannase/feruloyl_esterase"/>
</dbReference>
<dbReference type="SUPFAM" id="SSF53474">
    <property type="entry name" value="alpha/beta-Hydrolases"/>
    <property type="match status" value="1"/>
</dbReference>
<protein>
    <recommendedName>
        <fullName evidence="8">Carboxylic ester hydrolase</fullName>
        <ecNumber evidence="8">3.1.1.-</ecNumber>
    </recommendedName>
</protein>
<dbReference type="Proteomes" id="UP001215712">
    <property type="component" value="Unassembled WGS sequence"/>
</dbReference>
<evidence type="ECO:0000256" key="8">
    <source>
        <dbReference type="RuleBase" id="RU361238"/>
    </source>
</evidence>
<feature type="chain" id="PRO_5041781036" description="Carboxylic ester hydrolase" evidence="8">
    <location>
        <begin position="20"/>
        <end position="569"/>
    </location>
</feature>
<accession>A0AAD6HSE3</accession>
<dbReference type="GO" id="GO:0072330">
    <property type="term" value="P:monocarboxylic acid biosynthetic process"/>
    <property type="evidence" value="ECO:0007669"/>
    <property type="project" value="UniProtKB-ARBA"/>
</dbReference>
<keyword evidence="10" id="KW-1185">Reference proteome</keyword>
<feature type="signal peptide" evidence="8">
    <location>
        <begin position="1"/>
        <end position="19"/>
    </location>
</feature>
<sequence length="569" mass="62366">MAKFASFGVLAAAATLAQATSLAEMCTDAKAKAAVPSTGLLPGIVTSDVDVTANPVYNETVSDEDYYPDATFSFCNVTMSYSHNGKDDKVLLNFWLPSPEKFSNRWVSTGGFGFAINAESNLPGGVIYGAATGRTDGGFGGFDVEFDGVFPLANGTSNLEALYMFGYQAHSEMSSIGKAFTKNFFGLGDSKLYSYYQGCSEGGREGFSQVQRFPDEWDGAVIGAPAIRYGQQQVNHLFPQVVEKTLDYAPPYCELEKIVNLTISACDPLDGKADGVVGRSDLCKLHFEFNSTIGEEYYCASSGSTPAQSGSVTKAGAKLADTIYNGLLDSEGRRAYFWYQYGAEMEDAETEYSSSTGEWEIDISSLGGEWVTRCLQLLELDNISTLEGVSYDTLRDWMLEGLQRYEDVLQTTWPDLSRFEATGGKIISYHGEQDPSIPTASSVRFHESVRSTLYGNESFAKSTASLNEWYRLFLVPGAAHCATNPLQPNGPFPQTSLGSLIEWVEKDDMPVTLNATVLAGEHKGEQQQLCAWPLRPLWKNNGTTMSCVFNQESYDTWIYDLDAYDIPVY</sequence>
<dbReference type="InterPro" id="IPR029058">
    <property type="entry name" value="AB_hydrolase_fold"/>
</dbReference>
<keyword evidence="2" id="KW-0719">Serine esterase</keyword>
<keyword evidence="5 8" id="KW-0378">Hydrolase</keyword>
<dbReference type="Pfam" id="PF07519">
    <property type="entry name" value="Tannase"/>
    <property type="match status" value="1"/>
</dbReference>
<dbReference type="EC" id="3.1.1.-" evidence="8"/>
<dbReference type="GO" id="GO:0046872">
    <property type="term" value="F:metal ion binding"/>
    <property type="evidence" value="ECO:0007669"/>
    <property type="project" value="UniProtKB-KW"/>
</dbReference>
<dbReference type="AlphaFoldDB" id="A0AAD6HSE3"/>
<evidence type="ECO:0000256" key="1">
    <source>
        <dbReference type="ARBA" id="ARBA00006249"/>
    </source>
</evidence>
<proteinExistence type="inferred from homology"/>
<evidence type="ECO:0000256" key="4">
    <source>
        <dbReference type="ARBA" id="ARBA00022729"/>
    </source>
</evidence>
<reference evidence="9" key="2">
    <citation type="submission" date="2023-01" db="EMBL/GenBank/DDBJ databases">
        <authorList>
            <person name="Petersen C."/>
        </authorList>
    </citation>
    <scope>NUCLEOTIDE SEQUENCE</scope>
    <source>
        <strain evidence="9">IBT 17514</strain>
    </source>
</reference>
<comment type="similarity">
    <text evidence="1 8">Belongs to the tannase family.</text>
</comment>
<dbReference type="PANTHER" id="PTHR33938">
    <property type="entry name" value="FERULOYL ESTERASE B-RELATED"/>
    <property type="match status" value="1"/>
</dbReference>
<keyword evidence="4 8" id="KW-0732">Signal</keyword>
<evidence type="ECO:0000256" key="6">
    <source>
        <dbReference type="ARBA" id="ARBA00022837"/>
    </source>
</evidence>
<gene>
    <name evidence="9" type="ORF">N7493_002691</name>
</gene>
<name>A0AAD6HSE3_9EURO</name>